<name>A0A916NLL6_9BACT</name>
<dbReference type="Proteomes" id="UP000680038">
    <property type="component" value="Unassembled WGS sequence"/>
</dbReference>
<evidence type="ECO:0000313" key="2">
    <source>
        <dbReference type="Proteomes" id="UP000680038"/>
    </source>
</evidence>
<dbReference type="AlphaFoldDB" id="A0A916NLL6"/>
<organism evidence="1 2">
    <name type="scientific">Dyadobacter helix</name>
    <dbReference type="NCBI Taxonomy" id="2822344"/>
    <lineage>
        <taxon>Bacteria</taxon>
        <taxon>Pseudomonadati</taxon>
        <taxon>Bacteroidota</taxon>
        <taxon>Cytophagia</taxon>
        <taxon>Cytophagales</taxon>
        <taxon>Spirosomataceae</taxon>
        <taxon>Dyadobacter</taxon>
    </lineage>
</organism>
<sequence length="97" mass="11563">MGNKDKQELNNSKQVKDLNYLLDVFPKWFNVYKTIAERLNSKGIRTAYGKEYAYNNVYQCVKGRWYDPNIHEELATIRKEYIAKQNKIKNLESIEAR</sequence>
<comment type="caution">
    <text evidence="1">The sequence shown here is derived from an EMBL/GenBank/DDBJ whole genome shotgun (WGS) entry which is preliminary data.</text>
</comment>
<proteinExistence type="predicted"/>
<dbReference type="EMBL" id="CAJRAF010000002">
    <property type="protein sequence ID" value="CAG5001623.1"/>
    <property type="molecule type" value="Genomic_DNA"/>
</dbReference>
<accession>A0A916NLL6</accession>
<gene>
    <name evidence="1" type="ORF">DYBT9275_02706</name>
</gene>
<protein>
    <submittedName>
        <fullName evidence="1">Uncharacterized protein</fullName>
    </submittedName>
</protein>
<keyword evidence="2" id="KW-1185">Reference proteome</keyword>
<evidence type="ECO:0000313" key="1">
    <source>
        <dbReference type="EMBL" id="CAG5001623.1"/>
    </source>
</evidence>
<reference evidence="1" key="1">
    <citation type="submission" date="2021-04" db="EMBL/GenBank/DDBJ databases">
        <authorList>
            <person name="Rodrigo-Torres L."/>
            <person name="Arahal R. D."/>
            <person name="Lucena T."/>
        </authorList>
    </citation>
    <scope>NUCLEOTIDE SEQUENCE</scope>
    <source>
        <strain evidence="1">CECT 9275</strain>
    </source>
</reference>